<evidence type="ECO:0000256" key="1">
    <source>
        <dbReference type="ARBA" id="ARBA00004651"/>
    </source>
</evidence>
<dbReference type="PANTHER" id="PTHR33884">
    <property type="entry name" value="UPF0410 PROTEIN YMGE"/>
    <property type="match status" value="1"/>
</dbReference>
<evidence type="ECO:0000313" key="8">
    <source>
        <dbReference type="EMBL" id="MFC3658860.1"/>
    </source>
</evidence>
<keyword evidence="5 7" id="KW-1133">Transmembrane helix</keyword>
<protein>
    <submittedName>
        <fullName evidence="8">GlsB/YeaQ/YmgE family stress response membrane protein</fullName>
    </submittedName>
</protein>
<sequence length="95" mass="10042">MEGLFGSNNWLYIILIGFIVGVLARLLKPGKDSMGIILTTLLGIAGALLAGWIGQATGYYEAGEPAGFLAALAGAIVILIVVSLFRRKRTTLPPR</sequence>
<evidence type="ECO:0000256" key="4">
    <source>
        <dbReference type="ARBA" id="ARBA00022692"/>
    </source>
</evidence>
<feature type="transmembrane region" description="Helical" evidence="7">
    <location>
        <begin position="6"/>
        <end position="27"/>
    </location>
</feature>
<dbReference type="Proteomes" id="UP001595724">
    <property type="component" value="Unassembled WGS sequence"/>
</dbReference>
<keyword evidence="6 7" id="KW-0472">Membrane</keyword>
<dbReference type="PANTHER" id="PTHR33884:SF7">
    <property type="entry name" value="BSL8023 PROTEIN"/>
    <property type="match status" value="1"/>
</dbReference>
<evidence type="ECO:0000256" key="6">
    <source>
        <dbReference type="ARBA" id="ARBA00023136"/>
    </source>
</evidence>
<evidence type="ECO:0000256" key="3">
    <source>
        <dbReference type="ARBA" id="ARBA00022475"/>
    </source>
</evidence>
<keyword evidence="9" id="KW-1185">Reference proteome</keyword>
<proteinExistence type="inferred from homology"/>
<evidence type="ECO:0000256" key="7">
    <source>
        <dbReference type="SAM" id="Phobius"/>
    </source>
</evidence>
<comment type="caution">
    <text evidence="8">The sequence shown here is derived from an EMBL/GenBank/DDBJ whole genome shotgun (WGS) entry which is preliminary data.</text>
</comment>
<accession>A0ABV7UPJ8</accession>
<dbReference type="RefSeq" id="WP_386705705.1">
    <property type="nucleotide sequence ID" value="NZ_JBHRYF010000001.1"/>
</dbReference>
<evidence type="ECO:0000313" key="9">
    <source>
        <dbReference type="Proteomes" id="UP001595724"/>
    </source>
</evidence>
<evidence type="ECO:0000256" key="2">
    <source>
        <dbReference type="ARBA" id="ARBA00011006"/>
    </source>
</evidence>
<organism evidence="8 9">
    <name type="scientific">Luteimonas notoginsengisoli</name>
    <dbReference type="NCBI Taxonomy" id="1578200"/>
    <lineage>
        <taxon>Bacteria</taxon>
        <taxon>Pseudomonadati</taxon>
        <taxon>Pseudomonadota</taxon>
        <taxon>Gammaproteobacteria</taxon>
        <taxon>Lysobacterales</taxon>
        <taxon>Lysobacteraceae</taxon>
        <taxon>Luteimonas</taxon>
    </lineage>
</organism>
<dbReference type="InterPro" id="IPR007341">
    <property type="entry name" value="Transgly_assoc"/>
</dbReference>
<comment type="similarity">
    <text evidence="2">Belongs to the UPF0410 family.</text>
</comment>
<dbReference type="Pfam" id="PF04226">
    <property type="entry name" value="Transgly_assoc"/>
    <property type="match status" value="1"/>
</dbReference>
<dbReference type="EMBL" id="JBHRYF010000001">
    <property type="protein sequence ID" value="MFC3658860.1"/>
    <property type="molecule type" value="Genomic_DNA"/>
</dbReference>
<evidence type="ECO:0000256" key="5">
    <source>
        <dbReference type="ARBA" id="ARBA00022989"/>
    </source>
</evidence>
<feature type="transmembrane region" description="Helical" evidence="7">
    <location>
        <begin position="66"/>
        <end position="85"/>
    </location>
</feature>
<name>A0ABV7UPJ8_9GAMM</name>
<keyword evidence="4 7" id="KW-0812">Transmembrane</keyword>
<keyword evidence="3" id="KW-1003">Cell membrane</keyword>
<gene>
    <name evidence="8" type="ORF">ACFOM9_02050</name>
</gene>
<feature type="transmembrane region" description="Helical" evidence="7">
    <location>
        <begin position="34"/>
        <end position="54"/>
    </location>
</feature>
<reference evidence="9" key="1">
    <citation type="journal article" date="2019" name="Int. J. Syst. Evol. Microbiol.">
        <title>The Global Catalogue of Microorganisms (GCM) 10K type strain sequencing project: providing services to taxonomists for standard genome sequencing and annotation.</title>
        <authorList>
            <consortium name="The Broad Institute Genomics Platform"/>
            <consortium name="The Broad Institute Genome Sequencing Center for Infectious Disease"/>
            <person name="Wu L."/>
            <person name="Ma J."/>
        </authorList>
    </citation>
    <scope>NUCLEOTIDE SEQUENCE [LARGE SCALE GENOMIC DNA]</scope>
    <source>
        <strain evidence="9">KCTC 42211</strain>
    </source>
</reference>
<comment type="subcellular location">
    <subcellularLocation>
        <location evidence="1">Cell membrane</location>
        <topology evidence="1">Multi-pass membrane protein</topology>
    </subcellularLocation>
</comment>